<dbReference type="OMA" id="YWWGYES"/>
<evidence type="ECO:0000256" key="9">
    <source>
        <dbReference type="ARBA" id="ARBA00023136"/>
    </source>
</evidence>
<dbReference type="GO" id="GO:1990542">
    <property type="term" value="P:mitochondrial transmembrane transport"/>
    <property type="evidence" value="ECO:0007669"/>
    <property type="project" value="InterPro"/>
</dbReference>
<evidence type="ECO:0000256" key="6">
    <source>
        <dbReference type="ARBA" id="ARBA00022792"/>
    </source>
</evidence>
<reference evidence="14 16" key="2">
    <citation type="submission" date="2018-07" db="EMBL/GenBank/DDBJ databases">
        <title>Draft Genome Assemblies for Five Robust Yarrowia lipolytica Strains Exhibiting High Lipid Production and Pentose Sugar Utilization and Sugar Alcohol Secretion from Undetoxified Lignocellulosic Biomass Hydrolysates.</title>
        <authorList>
            <consortium name="DOE Joint Genome Institute"/>
            <person name="Walker C."/>
            <person name="Ryu S."/>
            <person name="Na H."/>
            <person name="Zane M."/>
            <person name="LaButti K."/>
            <person name="Lipzen A."/>
            <person name="Haridas S."/>
            <person name="Barry K."/>
            <person name="Grigoriev I.V."/>
            <person name="Quarterman J."/>
            <person name="Slininger P."/>
            <person name="Dien B."/>
            <person name="Trinh C.T."/>
        </authorList>
    </citation>
    <scope>NUCLEOTIDE SEQUENCE [LARGE SCALE GENOMIC DNA]</scope>
    <source>
        <strain evidence="14 16">YB392</strain>
    </source>
</reference>
<evidence type="ECO:0000256" key="11">
    <source>
        <dbReference type="RuleBase" id="RU000488"/>
    </source>
</evidence>
<evidence type="ECO:0000256" key="10">
    <source>
        <dbReference type="PROSITE-ProRule" id="PRU00282"/>
    </source>
</evidence>
<evidence type="ECO:0000256" key="3">
    <source>
        <dbReference type="ARBA" id="ARBA00022448"/>
    </source>
</evidence>
<feature type="repeat" description="Solcar" evidence="10">
    <location>
        <begin position="31"/>
        <end position="199"/>
    </location>
</feature>
<evidence type="ECO:0000256" key="5">
    <source>
        <dbReference type="ARBA" id="ARBA00022737"/>
    </source>
</evidence>
<dbReference type="PANTHER" id="PTHR45760">
    <property type="entry name" value="FI19922P1-RELATED"/>
    <property type="match status" value="1"/>
</dbReference>
<dbReference type="PANTHER" id="PTHR45760:SF2">
    <property type="entry name" value="FI19922P1-RELATED"/>
    <property type="match status" value="1"/>
</dbReference>
<dbReference type="SUPFAM" id="SSF103506">
    <property type="entry name" value="Mitochondrial carrier"/>
    <property type="match status" value="1"/>
</dbReference>
<dbReference type="InterPro" id="IPR045315">
    <property type="entry name" value="Mtm1-like"/>
</dbReference>
<evidence type="ECO:0000256" key="4">
    <source>
        <dbReference type="ARBA" id="ARBA00022692"/>
    </source>
</evidence>
<dbReference type="OrthoDB" id="1747031at2759"/>
<proteinExistence type="inferred from homology"/>
<keyword evidence="4 10" id="KW-0812">Transmembrane</keyword>
<evidence type="ECO:0000256" key="8">
    <source>
        <dbReference type="ARBA" id="ARBA00023128"/>
    </source>
</evidence>
<dbReference type="Pfam" id="PF00153">
    <property type="entry name" value="Mito_carr"/>
    <property type="match status" value="4"/>
</dbReference>
<keyword evidence="8" id="KW-0496">Mitochondrion</keyword>
<feature type="repeat" description="Solcar" evidence="10">
    <location>
        <begin position="204"/>
        <end position="294"/>
    </location>
</feature>
<feature type="repeat" description="Solcar" evidence="10">
    <location>
        <begin position="306"/>
        <end position="393"/>
    </location>
</feature>
<dbReference type="VEuPathDB" id="FungiDB:YALI0_E06897g"/>
<evidence type="ECO:0000313" key="15">
    <source>
        <dbReference type="Proteomes" id="UP000182444"/>
    </source>
</evidence>
<evidence type="ECO:0000256" key="12">
    <source>
        <dbReference type="SAM" id="MobiDB-lite"/>
    </source>
</evidence>
<dbReference type="GO" id="GO:0006879">
    <property type="term" value="P:intracellular iron ion homeostasis"/>
    <property type="evidence" value="ECO:0007669"/>
    <property type="project" value="EnsemblFungi"/>
</dbReference>
<dbReference type="EMBL" id="CP017557">
    <property type="protein sequence ID" value="AOW05060.1"/>
    <property type="molecule type" value="Genomic_DNA"/>
</dbReference>
<dbReference type="GO" id="GO:0031921">
    <property type="term" value="P:pyridoxal phosphate transport"/>
    <property type="evidence" value="ECO:0007669"/>
    <property type="project" value="EnsemblFungi"/>
</dbReference>
<keyword evidence="6" id="KW-0999">Mitochondrion inner membrane</keyword>
<keyword evidence="5" id="KW-0677">Repeat</keyword>
<dbReference type="KEGG" id="yli:2912415"/>
<dbReference type="GeneID" id="2912415"/>
<dbReference type="Gene3D" id="1.50.40.10">
    <property type="entry name" value="Mitochondrial carrier domain"/>
    <property type="match status" value="1"/>
</dbReference>
<dbReference type="eggNOG" id="KOG0761">
    <property type="taxonomic scope" value="Eukaryota"/>
</dbReference>
<evidence type="ECO:0000313" key="14">
    <source>
        <dbReference type="EMBL" id="RDW27796.1"/>
    </source>
</evidence>
<feature type="region of interest" description="Disordered" evidence="12">
    <location>
        <begin position="1"/>
        <end position="23"/>
    </location>
</feature>
<dbReference type="VEuPathDB" id="FungiDB:YALI1_E08253g"/>
<dbReference type="PROSITE" id="PS50920">
    <property type="entry name" value="SOLCAR"/>
    <property type="match status" value="3"/>
</dbReference>
<gene>
    <name evidence="14" type="ORF">B0I71DRAFT_128519</name>
    <name evidence="13" type="ORF">YALI1_E08253g</name>
</gene>
<name>A0A1D8NHF4_YARLL</name>
<dbReference type="GO" id="GO:0005743">
    <property type="term" value="C:mitochondrial inner membrane"/>
    <property type="evidence" value="ECO:0007669"/>
    <property type="project" value="UniProtKB-SubCell"/>
</dbReference>
<keyword evidence="3 11" id="KW-0813">Transport</keyword>
<sequence>MPPLVHKIHQHRPDEAFVPPTSPLTPPVPSVTVGQKILSACTGSIITSLIVTPFDVVRVRLQQQSALSAAESAAQAPNMLPPHSKIEAPSPKTNLSALKAHKLHPINVATLPKGLGVTACCKEVFWFPTSVDYCVASEVDRCAVEHAKQMRFSGTWQGMRTIYKYEGIQALWRGLSLTLMMAAPSTVLYFIGYEYLRDWSPIRSEVINPLVCGALARTLSATVISPMELFRTRLQSYPFESSSQLAFQKTLTGMKTMIAQDGYRSLWRGLVLTLWRDVPFSGVYWSAYETFKAKLLRTQYFHGSVDAFTPSFIAGSAAGALASIITQPFDVGKTRRQIASCESAGQMSMIPLLTKMVREEGLGSLYVGSVPRILKVAPSCAIMISSYEVGKQLFDKMNGNNVLT</sequence>
<dbReference type="Proteomes" id="UP000182444">
    <property type="component" value="Chromosome 1E"/>
</dbReference>
<dbReference type="Proteomes" id="UP000256601">
    <property type="component" value="Unassembled WGS sequence"/>
</dbReference>
<comment type="subcellular location">
    <subcellularLocation>
        <location evidence="1">Mitochondrion inner membrane</location>
        <topology evidence="1">Multi-pass membrane protein</topology>
    </subcellularLocation>
</comment>
<dbReference type="AlphaFoldDB" id="A0A1D8NHF4"/>
<keyword evidence="7" id="KW-1133">Transmembrane helix</keyword>
<reference evidence="13 15" key="1">
    <citation type="journal article" date="2016" name="PLoS ONE">
        <title>Sequence Assembly of Yarrowia lipolytica Strain W29/CLIB89 Shows Transposable Element Diversity.</title>
        <authorList>
            <person name="Magnan C."/>
            <person name="Yu J."/>
            <person name="Chang I."/>
            <person name="Jahn E."/>
            <person name="Kanomata Y."/>
            <person name="Wu J."/>
            <person name="Zeller M."/>
            <person name="Oakes M."/>
            <person name="Baldi P."/>
            <person name="Sandmeyer S."/>
        </authorList>
    </citation>
    <scope>NUCLEOTIDE SEQUENCE [LARGE SCALE GENOMIC DNA]</scope>
    <source>
        <strain evidence="13">CLIB89</strain>
        <strain evidence="15">CLIB89(W29)</strain>
    </source>
</reference>
<protein>
    <submittedName>
        <fullName evidence="14">Mitochondrial carrier domain-containing protein</fullName>
    </submittedName>
</protein>
<organism evidence="13 15">
    <name type="scientific">Yarrowia lipolytica</name>
    <name type="common">Candida lipolytica</name>
    <dbReference type="NCBI Taxonomy" id="4952"/>
    <lineage>
        <taxon>Eukaryota</taxon>
        <taxon>Fungi</taxon>
        <taxon>Dikarya</taxon>
        <taxon>Ascomycota</taxon>
        <taxon>Saccharomycotina</taxon>
        <taxon>Dipodascomycetes</taxon>
        <taxon>Dipodascales</taxon>
        <taxon>Dipodascales incertae sedis</taxon>
        <taxon>Yarrowia</taxon>
    </lineage>
</organism>
<dbReference type="RefSeq" id="XP_503647.1">
    <property type="nucleotide sequence ID" value="XM_503647.1"/>
</dbReference>
<dbReference type="EMBL" id="KZ857328">
    <property type="protein sequence ID" value="RDW27796.1"/>
    <property type="molecule type" value="Genomic_DNA"/>
</dbReference>
<evidence type="ECO:0000256" key="7">
    <source>
        <dbReference type="ARBA" id="ARBA00022989"/>
    </source>
</evidence>
<keyword evidence="9 10" id="KW-0472">Membrane</keyword>
<evidence type="ECO:0000256" key="2">
    <source>
        <dbReference type="ARBA" id="ARBA00006375"/>
    </source>
</evidence>
<dbReference type="InterPro" id="IPR018108">
    <property type="entry name" value="MCP_transmembrane"/>
</dbReference>
<evidence type="ECO:0000313" key="16">
    <source>
        <dbReference type="Proteomes" id="UP000256601"/>
    </source>
</evidence>
<accession>A0A1D8NHF4</accession>
<feature type="compositionally biased region" description="Basic residues" evidence="12">
    <location>
        <begin position="1"/>
        <end position="10"/>
    </location>
</feature>
<dbReference type="GO" id="GO:0030170">
    <property type="term" value="F:pyridoxal phosphate binding"/>
    <property type="evidence" value="ECO:0007669"/>
    <property type="project" value="EnsemblFungi"/>
</dbReference>
<evidence type="ECO:0000256" key="1">
    <source>
        <dbReference type="ARBA" id="ARBA00004448"/>
    </source>
</evidence>
<dbReference type="InterPro" id="IPR023395">
    <property type="entry name" value="MCP_dom_sf"/>
</dbReference>
<comment type="similarity">
    <text evidence="2 11">Belongs to the mitochondrial carrier (TC 2.A.29) family.</text>
</comment>
<evidence type="ECO:0000313" key="13">
    <source>
        <dbReference type="EMBL" id="AOW05060.1"/>
    </source>
</evidence>